<keyword evidence="5" id="KW-1185">Reference proteome</keyword>
<dbReference type="GO" id="GO:0005524">
    <property type="term" value="F:ATP binding"/>
    <property type="evidence" value="ECO:0007669"/>
    <property type="project" value="UniProtKB-KW"/>
</dbReference>
<evidence type="ECO:0000259" key="3">
    <source>
        <dbReference type="SMART" id="SM00382"/>
    </source>
</evidence>
<comment type="caution">
    <text evidence="4">The sequence shown here is derived from an EMBL/GenBank/DDBJ whole genome shotgun (WGS) entry which is preliminary data.</text>
</comment>
<dbReference type="PANTHER" id="PTHR11638">
    <property type="entry name" value="ATP-DEPENDENT CLP PROTEASE"/>
    <property type="match status" value="1"/>
</dbReference>
<dbReference type="Pfam" id="PF07724">
    <property type="entry name" value="AAA_2"/>
    <property type="match status" value="1"/>
</dbReference>
<keyword evidence="2 4" id="KW-0067">ATP-binding</keyword>
<dbReference type="GO" id="GO:0008233">
    <property type="term" value="F:peptidase activity"/>
    <property type="evidence" value="ECO:0007669"/>
    <property type="project" value="UniProtKB-KW"/>
</dbReference>
<dbReference type="GO" id="GO:0006508">
    <property type="term" value="P:proteolysis"/>
    <property type="evidence" value="ECO:0007669"/>
    <property type="project" value="UniProtKB-KW"/>
</dbReference>
<evidence type="ECO:0000313" key="5">
    <source>
        <dbReference type="Proteomes" id="UP000536604"/>
    </source>
</evidence>
<keyword evidence="1" id="KW-0547">Nucleotide-binding</keyword>
<keyword evidence="4" id="KW-0378">Hydrolase</keyword>
<feature type="domain" description="AAA+ ATPase" evidence="3">
    <location>
        <begin position="315"/>
        <end position="487"/>
    </location>
</feature>
<dbReference type="Proteomes" id="UP000536604">
    <property type="component" value="Unassembled WGS sequence"/>
</dbReference>
<name>A0A841ISC2_9ACTN</name>
<dbReference type="CDD" id="cd00009">
    <property type="entry name" value="AAA"/>
    <property type="match status" value="1"/>
</dbReference>
<feature type="domain" description="AAA+ ATPase" evidence="3">
    <location>
        <begin position="52"/>
        <end position="189"/>
    </location>
</feature>
<dbReference type="EMBL" id="JACHJO010000011">
    <property type="protein sequence ID" value="MBB6121577.1"/>
    <property type="molecule type" value="Genomic_DNA"/>
</dbReference>
<dbReference type="GO" id="GO:0005737">
    <property type="term" value="C:cytoplasm"/>
    <property type="evidence" value="ECO:0007669"/>
    <property type="project" value="TreeGrafter"/>
</dbReference>
<dbReference type="InterPro" id="IPR003959">
    <property type="entry name" value="ATPase_AAA_core"/>
</dbReference>
<accession>A0A841ISC2</accession>
<dbReference type="InterPro" id="IPR001270">
    <property type="entry name" value="ClpA/B"/>
</dbReference>
<dbReference type="SUPFAM" id="SSF52540">
    <property type="entry name" value="P-loop containing nucleoside triphosphate hydrolases"/>
    <property type="match status" value="2"/>
</dbReference>
<evidence type="ECO:0000313" key="4">
    <source>
        <dbReference type="EMBL" id="MBB6121577.1"/>
    </source>
</evidence>
<evidence type="ECO:0000256" key="1">
    <source>
        <dbReference type="ARBA" id="ARBA00022741"/>
    </source>
</evidence>
<organism evidence="4 5">
    <name type="scientific">Nocardiopsis algeriensis</name>
    <dbReference type="NCBI Taxonomy" id="1478215"/>
    <lineage>
        <taxon>Bacteria</taxon>
        <taxon>Bacillati</taxon>
        <taxon>Actinomycetota</taxon>
        <taxon>Actinomycetes</taxon>
        <taxon>Streptosporangiales</taxon>
        <taxon>Nocardiopsidaceae</taxon>
        <taxon>Nocardiopsis</taxon>
    </lineage>
</organism>
<dbReference type="PANTHER" id="PTHR11638:SF18">
    <property type="entry name" value="HEAT SHOCK PROTEIN 104"/>
    <property type="match status" value="1"/>
</dbReference>
<dbReference type="GO" id="GO:0016887">
    <property type="term" value="F:ATP hydrolysis activity"/>
    <property type="evidence" value="ECO:0007669"/>
    <property type="project" value="InterPro"/>
</dbReference>
<protein>
    <submittedName>
        <fullName evidence="4">ATP-dependent Clp protease ATP-binding subunit ClpA</fullName>
    </submittedName>
</protein>
<evidence type="ECO:0000256" key="2">
    <source>
        <dbReference type="ARBA" id="ARBA00022840"/>
    </source>
</evidence>
<dbReference type="InterPro" id="IPR050130">
    <property type="entry name" value="ClpA_ClpB"/>
</dbReference>
<dbReference type="InterPro" id="IPR003593">
    <property type="entry name" value="AAA+_ATPase"/>
</dbReference>
<dbReference type="Pfam" id="PF20703">
    <property type="entry name" value="nSTAND1"/>
    <property type="match status" value="1"/>
</dbReference>
<keyword evidence="4" id="KW-0645">Protease</keyword>
<gene>
    <name evidence="4" type="ORF">FHS13_003551</name>
</gene>
<dbReference type="CDD" id="cd19499">
    <property type="entry name" value="RecA-like_ClpB_Hsp104-like"/>
    <property type="match status" value="1"/>
</dbReference>
<proteinExistence type="predicted"/>
<dbReference type="InterPro" id="IPR049052">
    <property type="entry name" value="nSTAND1"/>
</dbReference>
<dbReference type="InterPro" id="IPR027417">
    <property type="entry name" value="P-loop_NTPase"/>
</dbReference>
<dbReference type="AlphaFoldDB" id="A0A841ISC2"/>
<dbReference type="RefSeq" id="WP_184293033.1">
    <property type="nucleotide sequence ID" value="NZ_JACHJO010000011.1"/>
</dbReference>
<sequence>MFTRSDGSPDDRLNERYPKLARYSDPLKAPEREIVGREREISQLMAAMARPELCNALLLAPAGAGKTALVQAAMLEDTKRVYMEVDLARMIAGLSTPDEMAALLKGLFDEAERFSADEHVELVLFIDEFHQVVQLSAASVEALKPVLAASGARGIRVIAATTFDEFHKYVAPNQPLMERLQRINVNPPDQKTTVEILKGMAKRYGVAEQFYDDHIFELIYEYTNRYIPASTQPRKSILVLDSMVGWHRYNGRPMDRNLLADVLMESTNVNVAFRVDAVQIKNQLDSAVFSQDFATSVVAKRLQLCVADLNDKTKPMSSFLFTGSSGVGKTELAKQLARLLFGDDQRHLVRFDMSEFAREESLDLFRSELTKRVWDMGHAVLLFDEIEKAASAITRVLLQVLDDGRLSDDNGRQVSFLNTYIVLTTNAGSEIYETIAQYNVDDSGSGKQLVEKMKEIRRSISTTQGDNKFPPELLGRIDVIVPFQPLSRETQRKIVKNKLRQMRREVMVKHGVRVEIAERVLQYLIDDHADTDSNAGGARAAIAKMTDEVTTAVAAFVNAHAHERVLRVDVRGTMRSEDKGLLKSESHIEVAAAR</sequence>
<reference evidence="4 5" key="1">
    <citation type="submission" date="2020-08" db="EMBL/GenBank/DDBJ databases">
        <title>Genomic Encyclopedia of Type Strains, Phase III (KMG-III): the genomes of soil and plant-associated and newly described type strains.</title>
        <authorList>
            <person name="Whitman W."/>
        </authorList>
    </citation>
    <scope>NUCLEOTIDE SEQUENCE [LARGE SCALE GENOMIC DNA]</scope>
    <source>
        <strain evidence="4 5">CECT 8712</strain>
    </source>
</reference>
<dbReference type="GO" id="GO:0034605">
    <property type="term" value="P:cellular response to heat"/>
    <property type="evidence" value="ECO:0007669"/>
    <property type="project" value="TreeGrafter"/>
</dbReference>
<dbReference type="SMART" id="SM00382">
    <property type="entry name" value="AAA"/>
    <property type="match status" value="2"/>
</dbReference>
<dbReference type="PRINTS" id="PR00300">
    <property type="entry name" value="CLPPROTEASEA"/>
</dbReference>
<dbReference type="Gene3D" id="3.40.50.300">
    <property type="entry name" value="P-loop containing nucleotide triphosphate hydrolases"/>
    <property type="match status" value="2"/>
</dbReference>